<evidence type="ECO:0000313" key="3">
    <source>
        <dbReference type="Proteomes" id="UP001419268"/>
    </source>
</evidence>
<gene>
    <name evidence="2" type="ORF">Scep_030235</name>
</gene>
<dbReference type="Proteomes" id="UP001419268">
    <property type="component" value="Unassembled WGS sequence"/>
</dbReference>
<feature type="compositionally biased region" description="Basic and acidic residues" evidence="1">
    <location>
        <begin position="22"/>
        <end position="57"/>
    </location>
</feature>
<accession>A0AAP0DZ69</accession>
<comment type="caution">
    <text evidence="2">The sequence shown here is derived from an EMBL/GenBank/DDBJ whole genome shotgun (WGS) entry which is preliminary data.</text>
</comment>
<evidence type="ECO:0000256" key="1">
    <source>
        <dbReference type="SAM" id="MobiDB-lite"/>
    </source>
</evidence>
<proteinExistence type="predicted"/>
<reference evidence="2 3" key="1">
    <citation type="submission" date="2024-01" db="EMBL/GenBank/DDBJ databases">
        <title>Genome assemblies of Stephania.</title>
        <authorList>
            <person name="Yang L."/>
        </authorList>
    </citation>
    <scope>NUCLEOTIDE SEQUENCE [LARGE SCALE GENOMIC DNA]</scope>
    <source>
        <strain evidence="2">JXDWG</strain>
        <tissue evidence="2">Leaf</tissue>
    </source>
</reference>
<organism evidence="2 3">
    <name type="scientific">Stephania cephalantha</name>
    <dbReference type="NCBI Taxonomy" id="152367"/>
    <lineage>
        <taxon>Eukaryota</taxon>
        <taxon>Viridiplantae</taxon>
        <taxon>Streptophyta</taxon>
        <taxon>Embryophyta</taxon>
        <taxon>Tracheophyta</taxon>
        <taxon>Spermatophyta</taxon>
        <taxon>Magnoliopsida</taxon>
        <taxon>Ranunculales</taxon>
        <taxon>Menispermaceae</taxon>
        <taxon>Menispermoideae</taxon>
        <taxon>Cissampelideae</taxon>
        <taxon>Stephania</taxon>
    </lineage>
</organism>
<sequence>MSDAGADGGSRETESSQASGRGGDDATARTAKEQQRHAATRRREGKRDCRDDDERARSGSGMRDGAAPSTVRLQPCAAMYAWRDSAMARRRRTRFGSTAPAPTNKRR</sequence>
<keyword evidence="3" id="KW-1185">Reference proteome</keyword>
<protein>
    <submittedName>
        <fullName evidence="2">Uncharacterized protein</fullName>
    </submittedName>
</protein>
<evidence type="ECO:0000313" key="2">
    <source>
        <dbReference type="EMBL" id="KAK9083764.1"/>
    </source>
</evidence>
<dbReference type="EMBL" id="JBBNAG010000013">
    <property type="protein sequence ID" value="KAK9083764.1"/>
    <property type="molecule type" value="Genomic_DNA"/>
</dbReference>
<dbReference type="AlphaFoldDB" id="A0AAP0DZ69"/>
<feature type="region of interest" description="Disordered" evidence="1">
    <location>
        <begin position="1"/>
        <end position="70"/>
    </location>
</feature>
<name>A0AAP0DZ69_9MAGN</name>